<evidence type="ECO:0000313" key="2">
    <source>
        <dbReference type="EMBL" id="EJK49767.1"/>
    </source>
</evidence>
<dbReference type="Proteomes" id="UP000266841">
    <property type="component" value="Unassembled WGS sequence"/>
</dbReference>
<organism evidence="2 3">
    <name type="scientific">Thalassiosira oceanica</name>
    <name type="common">Marine diatom</name>
    <dbReference type="NCBI Taxonomy" id="159749"/>
    <lineage>
        <taxon>Eukaryota</taxon>
        <taxon>Sar</taxon>
        <taxon>Stramenopiles</taxon>
        <taxon>Ochrophyta</taxon>
        <taxon>Bacillariophyta</taxon>
        <taxon>Coscinodiscophyceae</taxon>
        <taxon>Thalassiosirophycidae</taxon>
        <taxon>Thalassiosirales</taxon>
        <taxon>Thalassiosiraceae</taxon>
        <taxon>Thalassiosira</taxon>
    </lineage>
</organism>
<feature type="region of interest" description="Disordered" evidence="1">
    <location>
        <begin position="1"/>
        <end position="43"/>
    </location>
</feature>
<proteinExistence type="predicted"/>
<protein>
    <submittedName>
        <fullName evidence="2">Uncharacterized protein</fullName>
    </submittedName>
</protein>
<gene>
    <name evidence="2" type="ORF">THAOC_31324</name>
</gene>
<sequence length="178" mass="20196">MTNLIVDFPSRRRGSTTPPPDVPTTSAPFAEQAEQEPKQQRRVSFANVSEMKVVVDIATEDALPDLYYTSREIRAIKHGNCRMLMAIRASGVTMAEFAQRNSSKTEVFMGLEAHLDVSVSNEMSMRRRRQIESVLEEQSRQRRRSGVINHADLARVSARESEWARVRARIIGQIHDDA</sequence>
<dbReference type="OrthoDB" id="53863at2759"/>
<accession>K0RSZ9</accession>
<dbReference type="EMBL" id="AGNL01044457">
    <property type="protein sequence ID" value="EJK49767.1"/>
    <property type="molecule type" value="Genomic_DNA"/>
</dbReference>
<reference evidence="2 3" key="1">
    <citation type="journal article" date="2012" name="Genome Biol.">
        <title>Genome and low-iron response of an oceanic diatom adapted to chronic iron limitation.</title>
        <authorList>
            <person name="Lommer M."/>
            <person name="Specht M."/>
            <person name="Roy A.S."/>
            <person name="Kraemer L."/>
            <person name="Andreson R."/>
            <person name="Gutowska M.A."/>
            <person name="Wolf J."/>
            <person name="Bergner S.V."/>
            <person name="Schilhabel M.B."/>
            <person name="Klostermeier U.C."/>
            <person name="Beiko R.G."/>
            <person name="Rosenstiel P."/>
            <person name="Hippler M."/>
            <person name="Laroche J."/>
        </authorList>
    </citation>
    <scope>NUCLEOTIDE SEQUENCE [LARGE SCALE GENOMIC DNA]</scope>
    <source>
        <strain evidence="2 3">CCMP1005</strain>
    </source>
</reference>
<name>K0RSZ9_THAOC</name>
<evidence type="ECO:0000313" key="3">
    <source>
        <dbReference type="Proteomes" id="UP000266841"/>
    </source>
</evidence>
<dbReference type="AlphaFoldDB" id="K0RSZ9"/>
<evidence type="ECO:0000256" key="1">
    <source>
        <dbReference type="SAM" id="MobiDB-lite"/>
    </source>
</evidence>
<keyword evidence="3" id="KW-1185">Reference proteome</keyword>
<comment type="caution">
    <text evidence="2">The sequence shown here is derived from an EMBL/GenBank/DDBJ whole genome shotgun (WGS) entry which is preliminary data.</text>
</comment>